<dbReference type="CTD" id="51005"/>
<accession>A0A7N6B972</accession>
<evidence type="ECO:0000256" key="12">
    <source>
        <dbReference type="PIRSR" id="PIRSR038994-3"/>
    </source>
</evidence>
<dbReference type="UniPathway" id="UPA00629"/>
<keyword evidence="13" id="KW-1133">Transmembrane helix</keyword>
<evidence type="ECO:0000256" key="9">
    <source>
        <dbReference type="ARBA" id="ARBA00047647"/>
    </source>
</evidence>
<feature type="domain" description="Amidohydrolase-related" evidence="14">
    <location>
        <begin position="62"/>
        <end position="441"/>
    </location>
</feature>
<dbReference type="Gene3D" id="3.20.20.140">
    <property type="entry name" value="Metal-dependent hydrolases"/>
    <property type="match status" value="1"/>
</dbReference>
<evidence type="ECO:0000256" key="1">
    <source>
        <dbReference type="ARBA" id="ARBA00004878"/>
    </source>
</evidence>
<evidence type="ECO:0000256" key="7">
    <source>
        <dbReference type="ARBA" id="ARBA00023277"/>
    </source>
</evidence>
<dbReference type="AlphaFoldDB" id="A0A7N6B972"/>
<dbReference type="FunCoup" id="A0A7N6B972">
    <property type="interactions" value="204"/>
</dbReference>
<comment type="similarity">
    <text evidence="2">Belongs to the metallo-dependent hydrolases superfamily. NagA family.</text>
</comment>
<dbReference type="GO" id="GO:0106279">
    <property type="term" value="P:negative regulation of UDP-N-acetylglucosamine biosynthetic process"/>
    <property type="evidence" value="ECO:0007669"/>
    <property type="project" value="UniProtKB-ARBA"/>
</dbReference>
<feature type="binding site" evidence="11">
    <location>
        <begin position="368"/>
        <end position="370"/>
    </location>
    <ligand>
        <name>substrate</name>
    </ligand>
</feature>
<feature type="binding site" evidence="12">
    <location>
        <position position="143"/>
    </location>
    <ligand>
        <name>Zn(2+)</name>
        <dbReference type="ChEBI" id="CHEBI:29105"/>
    </ligand>
</feature>
<dbReference type="PANTHER" id="PTHR11113">
    <property type="entry name" value="N-ACETYLGLUCOSAMINE-6-PHOSPHATE DEACETYLASE"/>
    <property type="match status" value="1"/>
</dbReference>
<feature type="active site" description="Proton donor/acceptor" evidence="10">
    <location>
        <position position="294"/>
    </location>
</feature>
<evidence type="ECO:0000256" key="6">
    <source>
        <dbReference type="ARBA" id="ARBA00022801"/>
    </source>
</evidence>
<dbReference type="RefSeq" id="XP_026217803.1">
    <property type="nucleotide sequence ID" value="XM_026362018.1"/>
</dbReference>
<proteinExistence type="inferred from homology"/>
<dbReference type="CDD" id="cd00854">
    <property type="entry name" value="NagA"/>
    <property type="match status" value="1"/>
</dbReference>
<dbReference type="SUPFAM" id="SSF51556">
    <property type="entry name" value="Metallo-dependent hydrolases"/>
    <property type="match status" value="1"/>
</dbReference>
<reference evidence="15" key="3">
    <citation type="submission" date="2025-09" db="UniProtKB">
        <authorList>
            <consortium name="Ensembl"/>
        </authorList>
    </citation>
    <scope>IDENTIFICATION</scope>
</reference>
<reference evidence="15" key="1">
    <citation type="submission" date="2021-04" db="EMBL/GenBank/DDBJ databases">
        <authorList>
            <consortium name="Wellcome Sanger Institute Data Sharing"/>
        </authorList>
    </citation>
    <scope>NUCLEOTIDE SEQUENCE [LARGE SCALE GENOMIC DNA]</scope>
</reference>
<evidence type="ECO:0000259" key="14">
    <source>
        <dbReference type="Pfam" id="PF01979"/>
    </source>
</evidence>
<dbReference type="OrthoDB" id="10264777at2759"/>
<feature type="binding site" evidence="12">
    <location>
        <position position="211"/>
    </location>
    <ligand>
        <name>Zn(2+)</name>
        <dbReference type="ChEBI" id="CHEBI:29105"/>
    </ligand>
</feature>
<keyword evidence="6" id="KW-0378">Hydrolase</keyword>
<evidence type="ECO:0000313" key="16">
    <source>
        <dbReference type="Proteomes" id="UP000265040"/>
    </source>
</evidence>
<dbReference type="SUPFAM" id="SSF51338">
    <property type="entry name" value="Composite domain of metallo-dependent hydrolases"/>
    <property type="match status" value="1"/>
</dbReference>
<evidence type="ECO:0000256" key="3">
    <source>
        <dbReference type="ARBA" id="ARBA00011899"/>
    </source>
</evidence>
<dbReference type="EC" id="3.5.1.25" evidence="3"/>
<comment type="catalytic activity">
    <reaction evidence="9">
        <text>N-acetyl-D-glucosamine 6-phosphate + H2O = D-glucosamine 6-phosphate + acetate</text>
        <dbReference type="Rhea" id="RHEA:22936"/>
        <dbReference type="ChEBI" id="CHEBI:15377"/>
        <dbReference type="ChEBI" id="CHEBI:30089"/>
        <dbReference type="ChEBI" id="CHEBI:57513"/>
        <dbReference type="ChEBI" id="CHEBI:58725"/>
        <dbReference type="EC" id="3.5.1.25"/>
    </reaction>
</comment>
<evidence type="ECO:0000256" key="13">
    <source>
        <dbReference type="SAM" id="Phobius"/>
    </source>
</evidence>
<keyword evidence="13" id="KW-0812">Transmembrane</keyword>
<feature type="transmembrane region" description="Helical" evidence="13">
    <location>
        <begin position="345"/>
        <end position="365"/>
    </location>
</feature>
<dbReference type="GeneTree" id="ENSGT00390000012605"/>
<organism evidence="15 16">
    <name type="scientific">Anabas testudineus</name>
    <name type="common">Climbing perch</name>
    <name type="synonym">Anthias testudineus</name>
    <dbReference type="NCBI Taxonomy" id="64144"/>
    <lineage>
        <taxon>Eukaryota</taxon>
        <taxon>Metazoa</taxon>
        <taxon>Chordata</taxon>
        <taxon>Craniata</taxon>
        <taxon>Vertebrata</taxon>
        <taxon>Euteleostomi</taxon>
        <taxon>Actinopterygii</taxon>
        <taxon>Neopterygii</taxon>
        <taxon>Teleostei</taxon>
        <taxon>Neoteleostei</taxon>
        <taxon>Acanthomorphata</taxon>
        <taxon>Anabantaria</taxon>
        <taxon>Anabantiformes</taxon>
        <taxon>Anabantoidei</taxon>
        <taxon>Anabantidae</taxon>
        <taxon>Anabas</taxon>
    </lineage>
</organism>
<dbReference type="FunFam" id="3.20.20.140:FF:000023">
    <property type="entry name" value="N-acetylglucosamine-6-phosphate deacetylase"/>
    <property type="match status" value="1"/>
</dbReference>
<protein>
    <recommendedName>
        <fullName evidence="4">N-acetylglucosamine-6-phosphate deacetylase</fullName>
        <ecNumber evidence="3">3.5.1.25</ecNumber>
    </recommendedName>
    <alternativeName>
        <fullName evidence="8">Amidohydrolase domain-containing protein 2</fullName>
    </alternativeName>
</protein>
<feature type="binding site" evidence="12">
    <location>
        <position position="232"/>
    </location>
    <ligand>
        <name>Zn(2+)</name>
        <dbReference type="ChEBI" id="CHEBI:29105"/>
    </ligand>
</feature>
<evidence type="ECO:0000313" key="15">
    <source>
        <dbReference type="Ensembl" id="ENSATEP00000059261.1"/>
    </source>
</evidence>
<feature type="binding site" evidence="11">
    <location>
        <position position="243"/>
    </location>
    <ligand>
        <name>substrate</name>
    </ligand>
</feature>
<evidence type="ECO:0000256" key="2">
    <source>
        <dbReference type="ARBA" id="ARBA00010716"/>
    </source>
</evidence>
<dbReference type="InterPro" id="IPR003764">
    <property type="entry name" value="GlcNAc_6-P_deAcase"/>
</dbReference>
<comment type="pathway">
    <text evidence="1">Amino-sugar metabolism; N-acetylneuraminate degradation.</text>
</comment>
<comment type="cofactor">
    <cofactor evidence="12">
        <name>a divalent metal cation</name>
        <dbReference type="ChEBI" id="CHEBI:60240"/>
    </cofactor>
    <text evidence="12">Binds 1 divalent metal cation per subunit.</text>
</comment>
<dbReference type="RefSeq" id="XP_026217811.1">
    <property type="nucleotide sequence ID" value="XM_026362026.1"/>
</dbReference>
<dbReference type="InParanoid" id="A0A7N6B972"/>
<feature type="binding site" evidence="11">
    <location>
        <position position="154"/>
    </location>
    <ligand>
        <name>substrate</name>
    </ligand>
</feature>
<dbReference type="GO" id="GO:0019262">
    <property type="term" value="P:N-acetylneuraminate catabolic process"/>
    <property type="evidence" value="ECO:0007669"/>
    <property type="project" value="UniProtKB-UniPathway"/>
</dbReference>
<feature type="binding site" evidence="11">
    <location>
        <position position="272"/>
    </location>
    <ligand>
        <name>substrate</name>
    </ligand>
</feature>
<evidence type="ECO:0000256" key="10">
    <source>
        <dbReference type="PIRSR" id="PIRSR038994-1"/>
    </source>
</evidence>
<dbReference type="Pfam" id="PF01979">
    <property type="entry name" value="Amidohydro_1"/>
    <property type="match status" value="1"/>
</dbReference>
<evidence type="ECO:0000256" key="11">
    <source>
        <dbReference type="PIRSR" id="PIRSR038994-2"/>
    </source>
</evidence>
<dbReference type="GeneID" id="113163413"/>
<keyword evidence="5 12" id="KW-0479">Metal-binding</keyword>
<keyword evidence="7" id="KW-0119">Carbohydrate metabolism</keyword>
<dbReference type="GO" id="GO:0006046">
    <property type="term" value="P:N-acetylglucosamine catabolic process"/>
    <property type="evidence" value="ECO:0007669"/>
    <property type="project" value="TreeGrafter"/>
</dbReference>
<evidence type="ECO:0000256" key="5">
    <source>
        <dbReference type="ARBA" id="ARBA00022723"/>
    </source>
</evidence>
<name>A0A7N6B972_ANATE</name>
<dbReference type="InterPro" id="IPR011059">
    <property type="entry name" value="Metal-dep_hydrolase_composite"/>
</dbReference>
<dbReference type="Proteomes" id="UP000265040">
    <property type="component" value="Chromosome 8"/>
</dbReference>
<keyword evidence="13" id="KW-0472">Membrane</keyword>
<dbReference type="InterPro" id="IPR032466">
    <property type="entry name" value="Metal_Hydrolase"/>
</dbReference>
<reference evidence="15" key="2">
    <citation type="submission" date="2025-08" db="UniProtKB">
        <authorList>
            <consortium name="Ensembl"/>
        </authorList>
    </citation>
    <scope>IDENTIFICATION</scope>
</reference>
<evidence type="ECO:0000256" key="4">
    <source>
        <dbReference type="ARBA" id="ARBA00018029"/>
    </source>
</evidence>
<feature type="binding site" evidence="11">
    <location>
        <begin position="235"/>
        <end position="236"/>
    </location>
    <ligand>
        <name>substrate</name>
    </ligand>
</feature>
<dbReference type="GO" id="GO:0046872">
    <property type="term" value="F:metal ion binding"/>
    <property type="evidence" value="ECO:0007669"/>
    <property type="project" value="UniProtKB-KW"/>
</dbReference>
<sequence length="446" mass="48194">MPSNKSVSDAPITQFINCRILRDHQLQREDLWVREGRILDPEKLFFDEHGYADNCVDCEGSIIAPGFIDVQINGGYGIDFSQASEDVSKGISFVAKRILEHGVTSFCPTLVTSPPVVYHKVLPQVKVHNGGQHGAGVLGFHLEGPFISVEKKGAHPEQYLRTFRSGGIEDLMEAYGSLDNVAMVTLAPELASSQSVVRELCQRGITVSLGHSVANLSQAEEAVQNGASFITHLFNAMLPFHHRDPGIVGLLTSDQVPAGRTVYYGMIADGIHTNPAALRIAHRAHPSGLVLVTDAITAMGLPPGRHTLGQQVIEIQGLHAYVAGLSFLAVFKQINTNLTDKSLSFNSYAVCVLNSIVIIVSLLGTKTLSGSIATMDMCVRHFKQASGCSVEEALEAASLHPAQLLGISHKKGNLDYGSDADLVIIDDALNVRATYINGEEVWRKEP</sequence>
<keyword evidence="16" id="KW-1185">Reference proteome</keyword>
<dbReference type="Ensembl" id="ENSATET00000059281.2">
    <property type="protein sequence ID" value="ENSATEP00000059261.1"/>
    <property type="gene ID" value="ENSATEG00000018060.3"/>
</dbReference>
<dbReference type="PIRSF" id="PIRSF038994">
    <property type="entry name" value="NagA"/>
    <property type="match status" value="1"/>
</dbReference>
<evidence type="ECO:0000256" key="8">
    <source>
        <dbReference type="ARBA" id="ARBA00030976"/>
    </source>
</evidence>
<dbReference type="PANTHER" id="PTHR11113:SF14">
    <property type="entry name" value="N-ACETYLGLUCOSAMINE-6-PHOSPHATE DEACETYLASE"/>
    <property type="match status" value="1"/>
</dbReference>
<dbReference type="GO" id="GO:0008448">
    <property type="term" value="F:N-acetylglucosamine-6-phosphate deacetylase activity"/>
    <property type="evidence" value="ECO:0007669"/>
    <property type="project" value="UniProtKB-EC"/>
</dbReference>
<dbReference type="InterPro" id="IPR006680">
    <property type="entry name" value="Amidohydro-rel"/>
</dbReference>